<feature type="region of interest" description="Disordered" evidence="1">
    <location>
        <begin position="1"/>
        <end position="210"/>
    </location>
</feature>
<feature type="region of interest" description="Disordered" evidence="1">
    <location>
        <begin position="224"/>
        <end position="252"/>
    </location>
</feature>
<feature type="compositionally biased region" description="Basic and acidic residues" evidence="1">
    <location>
        <begin position="157"/>
        <end position="169"/>
    </location>
</feature>
<feature type="compositionally biased region" description="Basic and acidic residues" evidence="1">
    <location>
        <begin position="224"/>
        <end position="235"/>
    </location>
</feature>
<gene>
    <name evidence="2" type="ORF">HRI_004195900</name>
</gene>
<proteinExistence type="predicted"/>
<dbReference type="PANTHER" id="PTHR36808">
    <property type="entry name" value="TRANSCRIPTIONAL REGULATOR ATRX-LIKE PROTEIN"/>
    <property type="match status" value="1"/>
</dbReference>
<evidence type="ECO:0000313" key="3">
    <source>
        <dbReference type="Proteomes" id="UP001165190"/>
    </source>
</evidence>
<dbReference type="EMBL" id="BSYR01000044">
    <property type="protein sequence ID" value="GMJ05267.1"/>
    <property type="molecule type" value="Genomic_DNA"/>
</dbReference>
<dbReference type="AlphaFoldDB" id="A0A9W7J236"/>
<evidence type="ECO:0000256" key="1">
    <source>
        <dbReference type="SAM" id="MobiDB-lite"/>
    </source>
</evidence>
<feature type="region of interest" description="Disordered" evidence="1">
    <location>
        <begin position="588"/>
        <end position="653"/>
    </location>
</feature>
<evidence type="ECO:0000313" key="2">
    <source>
        <dbReference type="EMBL" id="GMJ05267.1"/>
    </source>
</evidence>
<protein>
    <submittedName>
        <fullName evidence="2">Uncharacterized protein</fullName>
    </submittedName>
</protein>
<organism evidence="2 3">
    <name type="scientific">Hibiscus trionum</name>
    <name type="common">Flower of an hour</name>
    <dbReference type="NCBI Taxonomy" id="183268"/>
    <lineage>
        <taxon>Eukaryota</taxon>
        <taxon>Viridiplantae</taxon>
        <taxon>Streptophyta</taxon>
        <taxon>Embryophyta</taxon>
        <taxon>Tracheophyta</taxon>
        <taxon>Spermatophyta</taxon>
        <taxon>Magnoliopsida</taxon>
        <taxon>eudicotyledons</taxon>
        <taxon>Gunneridae</taxon>
        <taxon>Pentapetalae</taxon>
        <taxon>rosids</taxon>
        <taxon>malvids</taxon>
        <taxon>Malvales</taxon>
        <taxon>Malvaceae</taxon>
        <taxon>Malvoideae</taxon>
        <taxon>Hibiscus</taxon>
    </lineage>
</organism>
<feature type="compositionally biased region" description="Basic residues" evidence="1">
    <location>
        <begin position="19"/>
        <end position="38"/>
    </location>
</feature>
<feature type="compositionally biased region" description="Low complexity" evidence="1">
    <location>
        <begin position="124"/>
        <end position="142"/>
    </location>
</feature>
<feature type="region of interest" description="Disordered" evidence="1">
    <location>
        <begin position="476"/>
        <end position="519"/>
    </location>
</feature>
<feature type="compositionally biased region" description="Polar residues" evidence="1">
    <location>
        <begin position="371"/>
        <end position="387"/>
    </location>
</feature>
<feature type="compositionally biased region" description="Polar residues" evidence="1">
    <location>
        <begin position="346"/>
        <end position="355"/>
    </location>
</feature>
<accession>A0A9W7J236</accession>
<feature type="region of interest" description="Disordered" evidence="1">
    <location>
        <begin position="327"/>
        <end position="423"/>
    </location>
</feature>
<dbReference type="PANTHER" id="PTHR36808:SF1">
    <property type="entry name" value="TRANSCRIPTIONAL REGULATOR ATRX-LIKE PROTEIN"/>
    <property type="match status" value="1"/>
</dbReference>
<dbReference type="Proteomes" id="UP001165190">
    <property type="component" value="Unassembled WGS sequence"/>
</dbReference>
<feature type="compositionally biased region" description="Basic residues" evidence="1">
    <location>
        <begin position="1"/>
        <end position="12"/>
    </location>
</feature>
<reference evidence="2" key="1">
    <citation type="submission" date="2023-05" db="EMBL/GenBank/DDBJ databases">
        <title>Genome and transcriptome analyses reveal genes involved in the formation of fine ridges on petal epidermal cells in Hibiscus trionum.</title>
        <authorList>
            <person name="Koshimizu S."/>
            <person name="Masuda S."/>
            <person name="Ishii T."/>
            <person name="Shirasu K."/>
            <person name="Hoshino A."/>
            <person name="Arita M."/>
        </authorList>
    </citation>
    <scope>NUCLEOTIDE SEQUENCE</scope>
    <source>
        <strain evidence="2">Hamamatsu line</strain>
    </source>
</reference>
<name>A0A9W7J236_HIBTR</name>
<dbReference type="OrthoDB" id="786617at2759"/>
<feature type="compositionally biased region" description="Basic and acidic residues" evidence="1">
    <location>
        <begin position="187"/>
        <end position="206"/>
    </location>
</feature>
<feature type="compositionally biased region" description="Polar residues" evidence="1">
    <location>
        <begin position="618"/>
        <end position="634"/>
    </location>
</feature>
<comment type="caution">
    <text evidence="2">The sequence shown here is derived from an EMBL/GenBank/DDBJ whole genome shotgun (WGS) entry which is preliminary data.</text>
</comment>
<sequence>MGKSSSLKKKRSKDSSQSRMRKRNKVKSKKSKSKKLRRRRDDSVSYSSDSDSASMVSVSSFSTEGDCSGRRSRSRNRKDIKGGKKRSRRLLSSSEDSTIVKKRRGSRRGDTRKRNGKRKKSMRDVSVSSRSSRSLSSSTSPSDNDEIEYEKRRSRPERKEKYRRSEKVKRGSKRSKGQSRASSSCSRDSEGSDHSIEERVTEDSNFRRLKSVITVVEQVDESTRELIADEPKEDVYDYDDYPSCRSNDSNDGCSRWELGQHTHAVSERTETIKPPDDEQVEVSNIRTGNVEVINVSSAADGLNGDDIESILRQRALENLKKFRGELQKNINPPITPNDKSVGDVKTPSSENTDSFQIKAPKADDGRVVIASDSSTLPKDNRNTTNTSDDGKCSETTGRDVASPSARLVPTGIPGKEVNTGINSVSNKPRLVISRTGLEAPNARDTQKQETVTQEPSMARYVTKTSVDEGDLETAQAVKPSNDSAATVSNRPKSVKLRIGREPPNTCTTQKQESAALKSPQAKFVTKTNVDEGDLETAQAVKPSIDNAASVSNRPKYVKLRIGREPPNACTTQKQESAALISPQAKFVTETSVKESNLRTAQTVSPEECGNLDGKDNDTSASTCDKPSPSGNISSDKQEDETKGGSQFQQKTMSVMRGGEMVQVSYQVYIPKRAPALARRQLKR</sequence>
<feature type="compositionally biased region" description="Polar residues" evidence="1">
    <location>
        <begin position="478"/>
        <end position="491"/>
    </location>
</feature>
<feature type="compositionally biased region" description="Low complexity" evidence="1">
    <location>
        <begin position="44"/>
        <end position="62"/>
    </location>
</feature>
<keyword evidence="3" id="KW-1185">Reference proteome</keyword>
<feature type="compositionally biased region" description="Polar residues" evidence="1">
    <location>
        <begin position="643"/>
        <end position="652"/>
    </location>
</feature>